<gene>
    <name evidence="1" type="ORF">F4820DRAFT_174713</name>
</gene>
<accession>A0ACB9YJD6</accession>
<dbReference type="Proteomes" id="UP001497700">
    <property type="component" value="Unassembled WGS sequence"/>
</dbReference>
<name>A0ACB9YJD6_9PEZI</name>
<keyword evidence="2" id="KW-1185">Reference proteome</keyword>
<reference evidence="1 2" key="1">
    <citation type="journal article" date="2022" name="New Phytol.">
        <title>Ecological generalism drives hyperdiversity of secondary metabolite gene clusters in xylarialean endophytes.</title>
        <authorList>
            <person name="Franco M.E.E."/>
            <person name="Wisecaver J.H."/>
            <person name="Arnold A.E."/>
            <person name="Ju Y.M."/>
            <person name="Slot J.C."/>
            <person name="Ahrendt S."/>
            <person name="Moore L.P."/>
            <person name="Eastman K.E."/>
            <person name="Scott K."/>
            <person name="Konkel Z."/>
            <person name="Mondo S.J."/>
            <person name="Kuo A."/>
            <person name="Hayes R.D."/>
            <person name="Haridas S."/>
            <person name="Andreopoulos B."/>
            <person name="Riley R."/>
            <person name="LaButti K."/>
            <person name="Pangilinan J."/>
            <person name="Lipzen A."/>
            <person name="Amirebrahimi M."/>
            <person name="Yan J."/>
            <person name="Adam C."/>
            <person name="Keymanesh K."/>
            <person name="Ng V."/>
            <person name="Louie K."/>
            <person name="Northen T."/>
            <person name="Drula E."/>
            <person name="Henrissat B."/>
            <person name="Hsieh H.M."/>
            <person name="Youens-Clark K."/>
            <person name="Lutzoni F."/>
            <person name="Miadlikowska J."/>
            <person name="Eastwood D.C."/>
            <person name="Hamelin R.C."/>
            <person name="Grigoriev I.V."/>
            <person name="U'Ren J.M."/>
        </authorList>
    </citation>
    <scope>NUCLEOTIDE SEQUENCE [LARGE SCALE GENOMIC DNA]</scope>
    <source>
        <strain evidence="1 2">CBS 119005</strain>
    </source>
</reference>
<proteinExistence type="predicted"/>
<dbReference type="EMBL" id="MU393643">
    <property type="protein sequence ID" value="KAI4859292.1"/>
    <property type="molecule type" value="Genomic_DNA"/>
</dbReference>
<sequence>MPLVALIPAIPVIVGGALSATGAVVNCYALHKCGRSVADTTPILSHVNSSILGHDRRTDVGPCNVPQYNFDMCQHDLRSVTVKTSIPTQGEARFDDVPATCMDLAAVLDGVCGGGGPSVTPCGSACLSYKHLTADELNQLSKALGPYSV</sequence>
<comment type="caution">
    <text evidence="1">The sequence shown here is derived from an EMBL/GenBank/DDBJ whole genome shotgun (WGS) entry which is preliminary data.</text>
</comment>
<evidence type="ECO:0000313" key="1">
    <source>
        <dbReference type="EMBL" id="KAI4859292.1"/>
    </source>
</evidence>
<protein>
    <submittedName>
        <fullName evidence="1">Uncharacterized protein</fullName>
    </submittedName>
</protein>
<organism evidence="1 2">
    <name type="scientific">Hypoxylon rubiginosum</name>
    <dbReference type="NCBI Taxonomy" id="110542"/>
    <lineage>
        <taxon>Eukaryota</taxon>
        <taxon>Fungi</taxon>
        <taxon>Dikarya</taxon>
        <taxon>Ascomycota</taxon>
        <taxon>Pezizomycotina</taxon>
        <taxon>Sordariomycetes</taxon>
        <taxon>Xylariomycetidae</taxon>
        <taxon>Xylariales</taxon>
        <taxon>Hypoxylaceae</taxon>
        <taxon>Hypoxylon</taxon>
    </lineage>
</organism>
<evidence type="ECO:0000313" key="2">
    <source>
        <dbReference type="Proteomes" id="UP001497700"/>
    </source>
</evidence>